<protein>
    <submittedName>
        <fullName evidence="8">Peptidase M16</fullName>
    </submittedName>
</protein>
<dbReference type="PANTHER" id="PTHR43690:SF35">
    <property type="entry name" value="NON-CATALYTIC MEMBER OF PEPTIDASE SUBFAMILY M16B-RELATED"/>
    <property type="match status" value="1"/>
</dbReference>
<comment type="caution">
    <text evidence="8">The sequence shown here is derived from an EMBL/GenBank/DDBJ whole genome shotgun (WGS) entry which is preliminary data.</text>
</comment>
<dbReference type="Pfam" id="PF05193">
    <property type="entry name" value="Peptidase_M16_C"/>
    <property type="match status" value="2"/>
</dbReference>
<name>A0A1E7Z5N2_9ALTE</name>
<dbReference type="PANTHER" id="PTHR43690">
    <property type="entry name" value="NARDILYSIN"/>
    <property type="match status" value="1"/>
</dbReference>
<gene>
    <name evidence="8" type="ORF">BFC18_18965</name>
</gene>
<evidence type="ECO:0000256" key="1">
    <source>
        <dbReference type="ARBA" id="ARBA00007261"/>
    </source>
</evidence>
<reference evidence="8 9" key="1">
    <citation type="submission" date="2016-08" db="EMBL/GenBank/DDBJ databases">
        <authorList>
            <person name="Seilhamer J.J."/>
        </authorList>
    </citation>
    <scope>NUCLEOTIDE SEQUENCE [LARGE SCALE GENOMIC DNA]</scope>
    <source>
        <strain evidence="8 9">KCTC 42603</strain>
    </source>
</reference>
<dbReference type="InterPro" id="IPR011249">
    <property type="entry name" value="Metalloenz_LuxS/M16"/>
</dbReference>
<dbReference type="GO" id="GO:0008237">
    <property type="term" value="F:metallopeptidase activity"/>
    <property type="evidence" value="ECO:0007669"/>
    <property type="project" value="UniProtKB-KW"/>
</dbReference>
<accession>A0A1E7Z5N2</accession>
<dbReference type="InterPro" id="IPR007863">
    <property type="entry name" value="Peptidase_M16_C"/>
</dbReference>
<evidence type="ECO:0000256" key="3">
    <source>
        <dbReference type="ARBA" id="ARBA00022801"/>
    </source>
</evidence>
<dbReference type="GO" id="GO:0046872">
    <property type="term" value="F:metal ion binding"/>
    <property type="evidence" value="ECO:0007669"/>
    <property type="project" value="InterPro"/>
</dbReference>
<dbReference type="GO" id="GO:0006508">
    <property type="term" value="P:proteolysis"/>
    <property type="evidence" value="ECO:0007669"/>
    <property type="project" value="UniProtKB-KW"/>
</dbReference>
<evidence type="ECO:0000313" key="9">
    <source>
        <dbReference type="Proteomes" id="UP000175691"/>
    </source>
</evidence>
<dbReference type="Gene3D" id="3.30.830.10">
    <property type="entry name" value="Metalloenzyme, LuxS/M16 peptidase-like"/>
    <property type="match status" value="4"/>
</dbReference>
<keyword evidence="9" id="KW-1185">Reference proteome</keyword>
<evidence type="ECO:0000256" key="2">
    <source>
        <dbReference type="ARBA" id="ARBA00022670"/>
    </source>
</evidence>
<organism evidence="8 9">
    <name type="scientific">Alteromonas confluentis</name>
    <dbReference type="NCBI Taxonomy" id="1656094"/>
    <lineage>
        <taxon>Bacteria</taxon>
        <taxon>Pseudomonadati</taxon>
        <taxon>Pseudomonadota</taxon>
        <taxon>Gammaproteobacteria</taxon>
        <taxon>Alteromonadales</taxon>
        <taxon>Alteromonadaceae</taxon>
        <taxon>Alteromonas/Salinimonas group</taxon>
        <taxon>Alteromonas</taxon>
    </lineage>
</organism>
<feature type="domain" description="Peptidase M16 C-terminal" evidence="7">
    <location>
        <begin position="678"/>
        <end position="855"/>
    </location>
</feature>
<evidence type="ECO:0000256" key="4">
    <source>
        <dbReference type="ARBA" id="ARBA00022833"/>
    </source>
</evidence>
<evidence type="ECO:0000313" key="8">
    <source>
        <dbReference type="EMBL" id="OFC68838.1"/>
    </source>
</evidence>
<dbReference type="RefSeq" id="WP_070126941.1">
    <property type="nucleotide sequence ID" value="NZ_MDHN01000041.1"/>
</dbReference>
<feature type="domain" description="Peptidase M16 N-terminal" evidence="6">
    <location>
        <begin position="530"/>
        <end position="644"/>
    </location>
</feature>
<dbReference type="AlphaFoldDB" id="A0A1E7Z5N2"/>
<proteinExistence type="inferred from homology"/>
<comment type="similarity">
    <text evidence="1">Belongs to the peptidase M16 family.</text>
</comment>
<evidence type="ECO:0000259" key="6">
    <source>
        <dbReference type="Pfam" id="PF00675"/>
    </source>
</evidence>
<sequence length="943" mass="104466">MTLSLAAKALLCGSVAVSLLGCQSQNPVEPTNETLQEQQVHIPFEKYTLDNGLTVILHEDHSDPLVHVDVTYHVGSAREEVGKSGFAHFFEHMMFQGSEHVADEEHFKIITEAGGTLNGTTSNDRTNYFETVPANQLEKVLWLEADRMGFLLPAVNQTKFENQRETVKNERGQRVDNQPYGLRSEKNGEALYPAGHPYSWLTIGYVEDLDRVNVNDLKAFFKRWYGPNNAVLTIGGDINADETKEWVEQYFGSIPRGPEVAEPEPQPVTLAEDRYVTLEDKVHLPLLQITYPTVYARHPDEAPLDVLADILGGGKTSLMYKNLVKEGIAVQAGASHPCRELACEFQLIALANPQNGMDLGALESVIDSTLAEFETRGVNADDLQRTKGGIEASTIFGLQSVSGKVSALAAGETFYGKPDLVQEDLERYRNVTAEDVMRVFKQYVKDKHSVTVSVVPQGQADMAAAPQNFEMPPRQIPQQAQPAETVETVSIEDDFDRNVEPAAGPAPTVEVPEFWKTKLAPAIDMVGVTSEETPTVTLTLNLEGGMLLDPMDKAGLAYITAAMMNESTQNYSNEALSNELAKLGSSIRFSASGRYTQVSVSTLTKNLDKTLALLNEKLFSPAFLQSDFDRLKARMVQSLQQSMRNPDYMANRAKELVLYGDETRVSLPSSGSLETIANITLDDVKAFYDTFYTPSHASIVVVSDLTQVEVASALSFLSEWQVRDYEIPTFSDFPQYEQPHVFLVDNPNAVQSVVYMVKRAMTFDATGEYFLSRLMNFPLGGAFNSRVNLNLREDKGYTYGASTSFIGGKTLGWFEAHANVTAVNTVDAIKEMMKEIKNYRENGITDAELQFMQNAFTLSDALEYETPASKVAFLRQLLAYDLPDDYRDQQTMMIKNVSTKELSELAKSQLNIDDMQIIVVGDAASLKEPLKALGLPVETLSLN</sequence>
<dbReference type="Pfam" id="PF00675">
    <property type="entry name" value="Peptidase_M16"/>
    <property type="match status" value="2"/>
</dbReference>
<evidence type="ECO:0000256" key="5">
    <source>
        <dbReference type="ARBA" id="ARBA00023049"/>
    </source>
</evidence>
<feature type="domain" description="Peptidase M16 N-terminal" evidence="6">
    <location>
        <begin position="55"/>
        <end position="176"/>
    </location>
</feature>
<keyword evidence="5" id="KW-0482">Metalloprotease</keyword>
<feature type="domain" description="Peptidase M16 C-terminal" evidence="7">
    <location>
        <begin position="212"/>
        <end position="387"/>
    </location>
</feature>
<dbReference type="InterPro" id="IPR050626">
    <property type="entry name" value="Peptidase_M16"/>
</dbReference>
<dbReference type="STRING" id="1656094.BFC18_18965"/>
<keyword evidence="2" id="KW-0645">Protease</keyword>
<keyword evidence="3" id="KW-0378">Hydrolase</keyword>
<dbReference type="EMBL" id="MDHN01000041">
    <property type="protein sequence ID" value="OFC68838.1"/>
    <property type="molecule type" value="Genomic_DNA"/>
</dbReference>
<dbReference type="InterPro" id="IPR011765">
    <property type="entry name" value="Pept_M16_N"/>
</dbReference>
<dbReference type="SUPFAM" id="SSF63411">
    <property type="entry name" value="LuxS/MPP-like metallohydrolase"/>
    <property type="match status" value="4"/>
</dbReference>
<evidence type="ECO:0000259" key="7">
    <source>
        <dbReference type="Pfam" id="PF05193"/>
    </source>
</evidence>
<keyword evidence="4" id="KW-0862">Zinc</keyword>
<dbReference type="Proteomes" id="UP000175691">
    <property type="component" value="Unassembled WGS sequence"/>
</dbReference>
<dbReference type="OrthoDB" id="9811314at2"/>